<proteinExistence type="inferred from homology"/>
<dbReference type="Proteomes" id="UP000007752">
    <property type="component" value="Chromosome 1"/>
</dbReference>
<feature type="transmembrane region" description="Helical" evidence="8">
    <location>
        <begin position="244"/>
        <end position="261"/>
    </location>
</feature>
<reference evidence="11" key="1">
    <citation type="journal article" date="2005" name="PLoS Biol.">
        <title>The genomes of Oryza sativa: a history of duplications.</title>
        <authorList>
            <person name="Yu J."/>
            <person name="Wang J."/>
            <person name="Lin W."/>
            <person name="Li S."/>
            <person name="Li H."/>
            <person name="Zhou J."/>
            <person name="Ni P."/>
            <person name="Dong W."/>
            <person name="Hu S."/>
            <person name="Zeng C."/>
            <person name="Zhang J."/>
            <person name="Zhang Y."/>
            <person name="Li R."/>
            <person name="Xu Z."/>
            <person name="Li S."/>
            <person name="Li X."/>
            <person name="Zheng H."/>
            <person name="Cong L."/>
            <person name="Lin L."/>
            <person name="Yin J."/>
            <person name="Geng J."/>
            <person name="Li G."/>
            <person name="Shi J."/>
            <person name="Liu J."/>
            <person name="Lv H."/>
            <person name="Li J."/>
            <person name="Wang J."/>
            <person name="Deng Y."/>
            <person name="Ran L."/>
            <person name="Shi X."/>
            <person name="Wang X."/>
            <person name="Wu Q."/>
            <person name="Li C."/>
            <person name="Ren X."/>
            <person name="Wang J."/>
            <person name="Wang X."/>
            <person name="Li D."/>
            <person name="Liu D."/>
            <person name="Zhang X."/>
            <person name="Ji Z."/>
            <person name="Zhao W."/>
            <person name="Sun Y."/>
            <person name="Zhang Z."/>
            <person name="Bao J."/>
            <person name="Han Y."/>
            <person name="Dong L."/>
            <person name="Ji J."/>
            <person name="Chen P."/>
            <person name="Wu S."/>
            <person name="Liu J."/>
            <person name="Xiao Y."/>
            <person name="Bu D."/>
            <person name="Tan J."/>
            <person name="Yang L."/>
            <person name="Ye C."/>
            <person name="Zhang J."/>
            <person name="Xu J."/>
            <person name="Zhou Y."/>
            <person name="Yu Y."/>
            <person name="Zhang B."/>
            <person name="Zhuang S."/>
            <person name="Wei H."/>
            <person name="Liu B."/>
            <person name="Lei M."/>
            <person name="Yu H."/>
            <person name="Li Y."/>
            <person name="Xu H."/>
            <person name="Wei S."/>
            <person name="He X."/>
            <person name="Fang L."/>
            <person name="Zhang Z."/>
            <person name="Zhang Y."/>
            <person name="Huang X."/>
            <person name="Su Z."/>
            <person name="Tong W."/>
            <person name="Li J."/>
            <person name="Tong Z."/>
            <person name="Li S."/>
            <person name="Ye J."/>
            <person name="Wang L."/>
            <person name="Fang L."/>
            <person name="Lei T."/>
            <person name="Chen C."/>
            <person name="Chen H."/>
            <person name="Xu Z."/>
            <person name="Li H."/>
            <person name="Huang H."/>
            <person name="Zhang F."/>
            <person name="Xu H."/>
            <person name="Li N."/>
            <person name="Zhao C."/>
            <person name="Li S."/>
            <person name="Dong L."/>
            <person name="Huang Y."/>
            <person name="Li L."/>
            <person name="Xi Y."/>
            <person name="Qi Q."/>
            <person name="Li W."/>
            <person name="Zhang B."/>
            <person name="Hu W."/>
            <person name="Zhang Y."/>
            <person name="Tian X."/>
            <person name="Jiao Y."/>
            <person name="Liang X."/>
            <person name="Jin J."/>
            <person name="Gao L."/>
            <person name="Zheng W."/>
            <person name="Hao B."/>
            <person name="Liu S."/>
            <person name="Wang W."/>
            <person name="Yuan L."/>
            <person name="Cao M."/>
            <person name="McDermott J."/>
            <person name="Samudrala R."/>
            <person name="Wang J."/>
            <person name="Wong G.K."/>
            <person name="Yang H."/>
        </authorList>
    </citation>
    <scope>NUCLEOTIDE SEQUENCE [LARGE SCALE GENOMIC DNA]</scope>
</reference>
<comment type="similarity">
    <text evidence="2 8">Belongs to the Casparian strip membrane proteins (CASP) family.</text>
</comment>
<evidence type="ECO:0000256" key="9">
    <source>
        <dbReference type="SAM" id="MobiDB-lite"/>
    </source>
</evidence>
<keyword evidence="4 8" id="KW-1003">Cell membrane</keyword>
<evidence type="ECO:0000256" key="3">
    <source>
        <dbReference type="ARBA" id="ARBA00011489"/>
    </source>
</evidence>
<dbReference type="PANTHER" id="PTHR33573">
    <property type="entry name" value="CASP-LIKE PROTEIN 4A4"/>
    <property type="match status" value="1"/>
</dbReference>
<feature type="compositionally biased region" description="Pro residues" evidence="9">
    <location>
        <begin position="7"/>
        <end position="49"/>
    </location>
</feature>
<dbReference type="AlphaFoldDB" id="A2ZVW2"/>
<accession>A2ZVW2</accession>
<reference evidence="11" key="2">
    <citation type="submission" date="2008-12" db="EMBL/GenBank/DDBJ databases">
        <title>Improved gene annotation of the rice (Oryza sativa) genomes.</title>
        <authorList>
            <person name="Wang J."/>
            <person name="Li R."/>
            <person name="Fan W."/>
            <person name="Huang Q."/>
            <person name="Zhang J."/>
            <person name="Zhou Y."/>
            <person name="Hu Y."/>
            <person name="Zi S."/>
            <person name="Li J."/>
            <person name="Ni P."/>
            <person name="Zheng H."/>
            <person name="Zhang Y."/>
            <person name="Zhao M."/>
            <person name="Hao Q."/>
            <person name="McDermott J."/>
            <person name="Samudrala R."/>
            <person name="Kristiansen K."/>
            <person name="Wong G.K.-S."/>
        </authorList>
    </citation>
    <scope>NUCLEOTIDE SEQUENCE</scope>
</reference>
<name>A2ZVW2_ORYSJ</name>
<evidence type="ECO:0000256" key="5">
    <source>
        <dbReference type="ARBA" id="ARBA00022692"/>
    </source>
</evidence>
<feature type="domain" description="Casparian strip membrane protein" evidence="10">
    <location>
        <begin position="202"/>
        <end position="312"/>
    </location>
</feature>
<comment type="subunit">
    <text evidence="3 8">Homodimer and heterodimers.</text>
</comment>
<dbReference type="Pfam" id="PF04535">
    <property type="entry name" value="CASP_dom"/>
    <property type="match status" value="1"/>
</dbReference>
<dbReference type="EMBL" id="CM000138">
    <property type="protein sequence ID" value="EAZ12859.1"/>
    <property type="molecule type" value="Genomic_DNA"/>
</dbReference>
<dbReference type="InterPro" id="IPR006702">
    <property type="entry name" value="CASP_dom"/>
</dbReference>
<sequence length="329" mass="34953">MGETPRTPAPDRPPPPVPVRVPVPEPQPEPETPQASPSPPPAPDPPTPLLFPESAPSTPREEYHTPPPSLDEARDEALVPHQEGVVDVNGGSEAAAKSPQLSPVRLQRPPPPRPHPRPRAKSKSGQNTPKHKEALKPPATPVATAIAIPFNPAEEAMTSPLRIGNGKAARLDHQHGPVAGAAENGGDVPPEVAAVAAVGERRTTSVALRVATAVLSLVSFALMVSARTSGWAGDHYGRYEQYRYAVGVNIVVCIYSIAQAFGEIRRLVLAYLLMSASSAAASRNDLWMSSFGKDPFNKKINSAVWFSFIAFIGLATNSLISTANLFSMI</sequence>
<keyword evidence="6 8" id="KW-1133">Transmembrane helix</keyword>
<evidence type="ECO:0000256" key="2">
    <source>
        <dbReference type="ARBA" id="ARBA00007651"/>
    </source>
</evidence>
<keyword evidence="5 8" id="KW-0812">Transmembrane</keyword>
<evidence type="ECO:0000256" key="1">
    <source>
        <dbReference type="ARBA" id="ARBA00004651"/>
    </source>
</evidence>
<evidence type="ECO:0000256" key="6">
    <source>
        <dbReference type="ARBA" id="ARBA00022989"/>
    </source>
</evidence>
<feature type="region of interest" description="Disordered" evidence="9">
    <location>
        <begin position="1"/>
        <end position="142"/>
    </location>
</feature>
<evidence type="ECO:0000256" key="8">
    <source>
        <dbReference type="RuleBase" id="RU361233"/>
    </source>
</evidence>
<comment type="caution">
    <text evidence="8">Lacks conserved residue(s) required for the propagation of feature annotation.</text>
</comment>
<evidence type="ECO:0000256" key="4">
    <source>
        <dbReference type="ARBA" id="ARBA00022475"/>
    </source>
</evidence>
<organism evidence="11">
    <name type="scientific">Oryza sativa subsp. japonica</name>
    <name type="common">Rice</name>
    <dbReference type="NCBI Taxonomy" id="39947"/>
    <lineage>
        <taxon>Eukaryota</taxon>
        <taxon>Viridiplantae</taxon>
        <taxon>Streptophyta</taxon>
        <taxon>Embryophyta</taxon>
        <taxon>Tracheophyta</taxon>
        <taxon>Spermatophyta</taxon>
        <taxon>Magnoliopsida</taxon>
        <taxon>Liliopsida</taxon>
        <taxon>Poales</taxon>
        <taxon>Poaceae</taxon>
        <taxon>BOP clade</taxon>
        <taxon>Oryzoideae</taxon>
        <taxon>Oryzeae</taxon>
        <taxon>Oryzinae</taxon>
        <taxon>Oryza</taxon>
        <taxon>Oryza sativa</taxon>
    </lineage>
</organism>
<keyword evidence="7 8" id="KW-0472">Membrane</keyword>
<evidence type="ECO:0000256" key="7">
    <source>
        <dbReference type="ARBA" id="ARBA00023136"/>
    </source>
</evidence>
<dbReference type="GO" id="GO:0005886">
    <property type="term" value="C:plasma membrane"/>
    <property type="evidence" value="ECO:0007669"/>
    <property type="project" value="UniProtKB-SubCell"/>
</dbReference>
<evidence type="ECO:0000313" key="11">
    <source>
        <dbReference type="EMBL" id="EAZ12859.1"/>
    </source>
</evidence>
<comment type="subcellular location">
    <subcellularLocation>
        <location evidence="1 8">Cell membrane</location>
        <topology evidence="1 8">Multi-pass membrane protein</topology>
    </subcellularLocation>
</comment>
<gene>
    <name evidence="11" type="ORF">OsJ_02779</name>
</gene>
<dbReference type="PRINTS" id="PR01217">
    <property type="entry name" value="PRICHEXTENSN"/>
</dbReference>
<feature type="transmembrane region" description="Helical" evidence="8">
    <location>
        <begin position="206"/>
        <end position="224"/>
    </location>
</feature>
<protein>
    <recommendedName>
        <fullName evidence="8">CASP-like protein</fullName>
    </recommendedName>
</protein>
<dbReference type="PANTHER" id="PTHR33573:SF35">
    <property type="entry name" value="CASP-LIKE PROTEIN 4U1"/>
    <property type="match status" value="1"/>
</dbReference>
<evidence type="ECO:0000259" key="10">
    <source>
        <dbReference type="Pfam" id="PF04535"/>
    </source>
</evidence>
<feature type="transmembrane region" description="Helical" evidence="8">
    <location>
        <begin position="304"/>
        <end position="326"/>
    </location>
</feature>